<dbReference type="SUPFAM" id="SSF53681">
    <property type="entry name" value="Aspartate/glutamate racemase"/>
    <property type="match status" value="2"/>
</dbReference>
<organism evidence="3 4">
    <name type="scientific">Variovorax guangxiensis</name>
    <dbReference type="NCBI Taxonomy" id="1775474"/>
    <lineage>
        <taxon>Bacteria</taxon>
        <taxon>Pseudomonadati</taxon>
        <taxon>Pseudomonadota</taxon>
        <taxon>Betaproteobacteria</taxon>
        <taxon>Burkholderiales</taxon>
        <taxon>Comamonadaceae</taxon>
        <taxon>Variovorax</taxon>
    </lineage>
</organism>
<protein>
    <submittedName>
        <fullName evidence="3">Aspartate racemase</fullName>
        <ecNumber evidence="3">5.1.1.13</ecNumber>
    </submittedName>
</protein>
<evidence type="ECO:0000256" key="2">
    <source>
        <dbReference type="ARBA" id="ARBA00023235"/>
    </source>
</evidence>
<dbReference type="GO" id="GO:0047689">
    <property type="term" value="F:aspartate racemase activity"/>
    <property type="evidence" value="ECO:0007669"/>
    <property type="project" value="UniProtKB-EC"/>
</dbReference>
<dbReference type="EC" id="5.1.1.13" evidence="3"/>
<dbReference type="PANTHER" id="PTHR21198:SF7">
    <property type="entry name" value="ASPARTATE-GLUTAMATE RACEMASE FAMILY"/>
    <property type="match status" value="1"/>
</dbReference>
<dbReference type="PROSITE" id="PS00924">
    <property type="entry name" value="ASP_GLU_RACEMASE_2"/>
    <property type="match status" value="1"/>
</dbReference>
<dbReference type="InterPro" id="IPR001920">
    <property type="entry name" value="Asp/Glu_race"/>
</dbReference>
<dbReference type="EMBL" id="JACIFZ010000014">
    <property type="protein sequence ID" value="MBB4225750.1"/>
    <property type="molecule type" value="Genomic_DNA"/>
</dbReference>
<dbReference type="InterPro" id="IPR004380">
    <property type="entry name" value="Asp_race"/>
</dbReference>
<dbReference type="Gene3D" id="3.40.50.1860">
    <property type="match status" value="2"/>
</dbReference>
<comment type="similarity">
    <text evidence="1">Belongs to the aspartate/glutamate racemases family.</text>
</comment>
<dbReference type="NCBIfam" id="TIGR00035">
    <property type="entry name" value="asp_race"/>
    <property type="match status" value="1"/>
</dbReference>
<dbReference type="Pfam" id="PF01177">
    <property type="entry name" value="Asp_Glu_race"/>
    <property type="match status" value="1"/>
</dbReference>
<comment type="caution">
    <text evidence="3">The sequence shown here is derived from an EMBL/GenBank/DDBJ whole genome shotgun (WGS) entry which is preliminary data.</text>
</comment>
<accession>A0A840G1S9</accession>
<dbReference type="InterPro" id="IPR033134">
    <property type="entry name" value="Asp/Glu_racemase_AS_2"/>
</dbReference>
<reference evidence="3 4" key="1">
    <citation type="submission" date="2020-08" db="EMBL/GenBank/DDBJ databases">
        <title>Genomic Encyclopedia of Type Strains, Phase IV (KMG-V): Genome sequencing to study the core and pangenomes of soil and plant-associated prokaryotes.</title>
        <authorList>
            <person name="Whitman W."/>
        </authorList>
    </citation>
    <scope>NUCLEOTIDE SEQUENCE [LARGE SCALE GENOMIC DNA]</scope>
    <source>
        <strain evidence="3 4">34/80</strain>
    </source>
</reference>
<gene>
    <name evidence="3" type="ORF">GGD71_006563</name>
</gene>
<sequence length="241" mass="25585">MKHLGILAHSAEGSALCYLAACHEGSRQLGPHLHPDITTSVIAMGYSMPAWERHALQPIRATLAVTVQRLLAAGCDFFVCPDNTAHLALQAQGPALALPGLHIADVVAKAARDAGHRTLGVLGTRWTMEGPLYREALARQGLACRSPAHEDRAFVHRLIFEELCNGVLRDASRAECQRVIARLAESGCDAVVLGCTEIPLLIGPGDSPLPTLDSTRLLAARGVAVALGKAPFPSWRGGPVH</sequence>
<dbReference type="RefSeq" id="WP_184642484.1">
    <property type="nucleotide sequence ID" value="NZ_JACIFZ010000014.1"/>
</dbReference>
<keyword evidence="2 3" id="KW-0413">Isomerase</keyword>
<dbReference type="InterPro" id="IPR015942">
    <property type="entry name" value="Asp/Glu/hydantoin_racemase"/>
</dbReference>
<evidence type="ECO:0000313" key="4">
    <source>
        <dbReference type="Proteomes" id="UP000524450"/>
    </source>
</evidence>
<evidence type="ECO:0000256" key="1">
    <source>
        <dbReference type="ARBA" id="ARBA00007847"/>
    </source>
</evidence>
<evidence type="ECO:0000313" key="3">
    <source>
        <dbReference type="EMBL" id="MBB4225750.1"/>
    </source>
</evidence>
<dbReference type="Proteomes" id="UP000524450">
    <property type="component" value="Unassembled WGS sequence"/>
</dbReference>
<dbReference type="AlphaFoldDB" id="A0A840G1S9"/>
<dbReference type="PANTHER" id="PTHR21198">
    <property type="entry name" value="GLUTAMATE RACEMASE"/>
    <property type="match status" value="1"/>
</dbReference>
<name>A0A840G1S9_9BURK</name>
<proteinExistence type="inferred from homology"/>